<dbReference type="EnsemblFungi" id="FOXG_03901T0">
    <property type="protein sequence ID" value="FOXG_03901P0"/>
    <property type="gene ID" value="FOXG_03901"/>
</dbReference>
<name>A0A0D2XIZ2_FUSOF</name>
<evidence type="ECO:0000313" key="4">
    <source>
        <dbReference type="Proteomes" id="UP000002489"/>
    </source>
</evidence>
<dbReference type="InterPro" id="IPR036188">
    <property type="entry name" value="FAD/NAD-bd_sf"/>
</dbReference>
<dbReference type="AlphaFoldDB" id="A0A0D2XIZ2"/>
<dbReference type="SUPFAM" id="SSF51905">
    <property type="entry name" value="FAD/NAD(P)-binding domain"/>
    <property type="match status" value="1"/>
</dbReference>
<evidence type="ECO:0000313" key="3">
    <source>
        <dbReference type="EnsemblFungi" id="FOXG_03901P0"/>
    </source>
</evidence>
<feature type="transmembrane region" description="Helical" evidence="2">
    <location>
        <begin position="473"/>
        <end position="493"/>
    </location>
</feature>
<keyword evidence="2" id="KW-0472">Membrane</keyword>
<proteinExistence type="inferred from homology"/>
<evidence type="ECO:0000256" key="1">
    <source>
        <dbReference type="ARBA" id="ARBA00010139"/>
    </source>
</evidence>
<evidence type="ECO:0008006" key="5">
    <source>
        <dbReference type="Google" id="ProtNLM"/>
    </source>
</evidence>
<organism evidence="3 4">
    <name type="scientific">Fusarium oxysporum (strain Fo5176)</name>
    <name type="common">Fusarium vascular wilt</name>
    <dbReference type="NCBI Taxonomy" id="660025"/>
    <lineage>
        <taxon>Eukaryota</taxon>
        <taxon>Fungi</taxon>
        <taxon>Dikarya</taxon>
        <taxon>Ascomycota</taxon>
        <taxon>Pezizomycotina</taxon>
        <taxon>Sordariomycetes</taxon>
        <taxon>Hypocreomycetidae</taxon>
        <taxon>Hypocreales</taxon>
        <taxon>Nectriaceae</taxon>
        <taxon>Fusarium</taxon>
        <taxon>Fusarium oxysporum species complex</taxon>
    </lineage>
</organism>
<dbReference type="PANTHER" id="PTHR42877">
    <property type="entry name" value="L-ORNITHINE N(5)-MONOOXYGENASE-RELATED"/>
    <property type="match status" value="1"/>
</dbReference>
<accession>A0A0D2XIZ2</accession>
<sequence>MHNTDVLIIGAGMSGIGLGVHLIRKFGTRNFEIFEKDSAIAGTWRVPSHFYSYSFALNPNWSQAYAMQPEIQTYFNDVAKKYDIEGHVRFHSVVESAHWDESSGTWEVAIRDTKTSELIIRRSKVLISAVGALSIPKGCDIPGNGCSATQILPVISSGDGAVKKATQFARQAHWLAERPNPTYSATFKWTMRWIPFAMRLYRAWLYYLKEQDFAGFRIAEGFQIRNQWAKDTADYIRRTAPAKYLDFLVPKTEVGCKRRVNDTDYLACLHRDNVELVYDDPIQKVEAKGVRTSSGRVVTADAIVLAHGFETQKPLYPMKIFGKDGVSINEHWNQVSEGAASSYFGTCLSEFPNFFIMMGPNTLSGHLSVIYTTECQINYTMRVLKPVLTGKADIVEVTPKAEKKDIDRVQEKAKRLVWATGCTSWFIDEKTNRNTIMFPDWQFKFWLRSVFVAWNDLEYRHVSTNKPVKTSRVSFSLLAVAGLVGLGSFYLQILKA</sequence>
<keyword evidence="2" id="KW-0812">Transmembrane</keyword>
<reference evidence="4" key="1">
    <citation type="journal article" date="2012" name="Mol. Plant Microbe Interact.">
        <title>A highly conserved effector in Fusarium oxysporum is required for full virulence on Arabidopsis.</title>
        <authorList>
            <person name="Thatcher L.F."/>
            <person name="Gardiner D.M."/>
            <person name="Kazan K."/>
            <person name="Manners J."/>
        </authorList>
    </citation>
    <scope>NUCLEOTIDE SEQUENCE [LARGE SCALE GENOMIC DNA]</scope>
    <source>
        <strain evidence="4">Fo5176</strain>
    </source>
</reference>
<dbReference type="PANTHER" id="PTHR42877:SF5">
    <property type="entry name" value="L-ORNITHINE N(5)-MONOOXYGENASE-RELATED"/>
    <property type="match status" value="1"/>
</dbReference>
<dbReference type="InterPro" id="IPR051209">
    <property type="entry name" value="FAD-bind_Monooxygenase_sf"/>
</dbReference>
<dbReference type="Proteomes" id="UP000002489">
    <property type="component" value="Unassembled WGS sequence"/>
</dbReference>
<reference evidence="3" key="2">
    <citation type="submission" date="2025-08" db="UniProtKB">
        <authorList>
            <consortium name="EnsemblFungi"/>
        </authorList>
    </citation>
    <scope>IDENTIFICATION</scope>
    <source>
        <strain evidence="3">4287 / CBS 123668 / FGSC 9935 / NRRL 34936</strain>
    </source>
</reference>
<comment type="similarity">
    <text evidence="1">Belongs to the FAD-binding monooxygenase family.</text>
</comment>
<evidence type="ECO:0000256" key="2">
    <source>
        <dbReference type="SAM" id="Phobius"/>
    </source>
</evidence>
<dbReference type="Gene3D" id="3.50.50.60">
    <property type="entry name" value="FAD/NAD(P)-binding domain"/>
    <property type="match status" value="2"/>
</dbReference>
<feature type="transmembrane region" description="Helical" evidence="2">
    <location>
        <begin position="6"/>
        <end position="23"/>
    </location>
</feature>
<keyword evidence="2" id="KW-1133">Transmembrane helix</keyword>
<protein>
    <recommendedName>
        <fullName evidence="5">Monooxygenase</fullName>
    </recommendedName>
</protein>